<comment type="function">
    <text evidence="15">Digests double-stranded RNA. Involved in the processing of primary rRNA transcript to yield the immediate precursors to the large and small rRNAs (23S and 16S). Processes some mRNAs, and tRNAs when they are encoded in the rRNA operon. Processes pre-crRNA and tracrRNA of type II CRISPR loci if present in the organism.</text>
</comment>
<comment type="caution">
    <text evidence="18">The sequence shown here is derived from an EMBL/GenBank/DDBJ whole genome shotgun (WGS) entry which is preliminary data.</text>
</comment>
<dbReference type="PANTHER" id="PTHR11207:SF0">
    <property type="entry name" value="RIBONUCLEASE 3"/>
    <property type="match status" value="1"/>
</dbReference>
<evidence type="ECO:0000256" key="7">
    <source>
        <dbReference type="ARBA" id="ARBA00022664"/>
    </source>
</evidence>
<keyword evidence="8 15" id="KW-0819">tRNA processing</keyword>
<keyword evidence="9 15" id="KW-0540">Nuclease</keyword>
<dbReference type="PROSITE" id="PS00517">
    <property type="entry name" value="RNASE_3_1"/>
    <property type="match status" value="1"/>
</dbReference>
<dbReference type="CDD" id="cd10845">
    <property type="entry name" value="DSRM_RNAse_III_family"/>
    <property type="match status" value="1"/>
</dbReference>
<evidence type="ECO:0000256" key="13">
    <source>
        <dbReference type="ARBA" id="ARBA00022842"/>
    </source>
</evidence>
<comment type="catalytic activity">
    <reaction evidence="1 15">
        <text>Endonucleolytic cleavage to 5'-phosphomonoester.</text>
        <dbReference type="EC" id="3.1.26.3"/>
    </reaction>
</comment>
<evidence type="ECO:0000259" key="17">
    <source>
        <dbReference type="PROSITE" id="PS50142"/>
    </source>
</evidence>
<dbReference type="EC" id="3.1.26.3" evidence="15"/>
<keyword evidence="5 15" id="KW-0963">Cytoplasm</keyword>
<organism evidence="18 19">
    <name type="scientific">Ostreibacterium oceani</name>
    <dbReference type="NCBI Taxonomy" id="2654998"/>
    <lineage>
        <taxon>Bacteria</taxon>
        <taxon>Pseudomonadati</taxon>
        <taxon>Pseudomonadota</taxon>
        <taxon>Gammaproteobacteria</taxon>
        <taxon>Cardiobacteriales</taxon>
        <taxon>Ostreibacteriaceae</taxon>
        <taxon>Ostreibacterium</taxon>
    </lineage>
</organism>
<gene>
    <name evidence="15" type="primary">rnc</name>
    <name evidence="18" type="ORF">GCU85_02660</name>
</gene>
<comment type="similarity">
    <text evidence="3">Belongs to the ribonuclease III family.</text>
</comment>
<keyword evidence="19" id="KW-1185">Reference proteome</keyword>
<dbReference type="GO" id="GO:0010468">
    <property type="term" value="P:regulation of gene expression"/>
    <property type="evidence" value="ECO:0007669"/>
    <property type="project" value="TreeGrafter"/>
</dbReference>
<feature type="domain" description="DRBM" evidence="16">
    <location>
        <begin position="159"/>
        <end position="227"/>
    </location>
</feature>
<dbReference type="GO" id="GO:0019843">
    <property type="term" value="F:rRNA binding"/>
    <property type="evidence" value="ECO:0007669"/>
    <property type="project" value="UniProtKB-KW"/>
</dbReference>
<dbReference type="Proteomes" id="UP000471298">
    <property type="component" value="Unassembled WGS sequence"/>
</dbReference>
<evidence type="ECO:0000259" key="16">
    <source>
        <dbReference type="PROSITE" id="PS50137"/>
    </source>
</evidence>
<keyword evidence="11 15" id="KW-0255">Endonuclease</keyword>
<evidence type="ECO:0000256" key="14">
    <source>
        <dbReference type="ARBA" id="ARBA00022884"/>
    </source>
</evidence>
<feature type="binding site" evidence="15">
    <location>
        <position position="117"/>
    </location>
    <ligand>
        <name>Mg(2+)</name>
        <dbReference type="ChEBI" id="CHEBI:18420"/>
    </ligand>
</feature>
<dbReference type="RefSeq" id="WP_152809075.1">
    <property type="nucleotide sequence ID" value="NZ_WHNW01000002.1"/>
</dbReference>
<evidence type="ECO:0000256" key="1">
    <source>
        <dbReference type="ARBA" id="ARBA00000109"/>
    </source>
</evidence>
<dbReference type="GO" id="GO:0046872">
    <property type="term" value="F:metal ion binding"/>
    <property type="evidence" value="ECO:0007669"/>
    <property type="project" value="UniProtKB-KW"/>
</dbReference>
<dbReference type="SMART" id="SM00358">
    <property type="entry name" value="DSRM"/>
    <property type="match status" value="1"/>
</dbReference>
<keyword evidence="10 15" id="KW-0479">Metal-binding</keyword>
<keyword evidence="13 15" id="KW-0460">Magnesium</keyword>
<proteinExistence type="inferred from homology"/>
<comment type="subcellular location">
    <subcellularLocation>
        <location evidence="2 15">Cytoplasm</location>
    </subcellularLocation>
</comment>
<comment type="subunit">
    <text evidence="4 15">Homodimer.</text>
</comment>
<name>A0A6N7EYT0_9GAMM</name>
<keyword evidence="12 15" id="KW-0378">Hydrolase</keyword>
<dbReference type="Pfam" id="PF14622">
    <property type="entry name" value="Ribonucleas_3_3"/>
    <property type="match status" value="1"/>
</dbReference>
<dbReference type="SUPFAM" id="SSF69065">
    <property type="entry name" value="RNase III domain-like"/>
    <property type="match status" value="1"/>
</dbReference>
<dbReference type="InterPro" id="IPR000999">
    <property type="entry name" value="RNase_III_dom"/>
</dbReference>
<evidence type="ECO:0000256" key="15">
    <source>
        <dbReference type="HAMAP-Rule" id="MF_00104"/>
    </source>
</evidence>
<dbReference type="PROSITE" id="PS50142">
    <property type="entry name" value="RNASE_3_2"/>
    <property type="match status" value="1"/>
</dbReference>
<dbReference type="CDD" id="cd00593">
    <property type="entry name" value="RIBOc"/>
    <property type="match status" value="1"/>
</dbReference>
<keyword evidence="7 15" id="KW-0507">mRNA processing</keyword>
<accession>A0A6N7EYT0</accession>
<evidence type="ECO:0000256" key="10">
    <source>
        <dbReference type="ARBA" id="ARBA00022723"/>
    </source>
</evidence>
<evidence type="ECO:0000256" key="9">
    <source>
        <dbReference type="ARBA" id="ARBA00022722"/>
    </source>
</evidence>
<dbReference type="GO" id="GO:0042802">
    <property type="term" value="F:identical protein binding"/>
    <property type="evidence" value="ECO:0007669"/>
    <property type="project" value="UniProtKB-ARBA"/>
</dbReference>
<evidence type="ECO:0000256" key="6">
    <source>
        <dbReference type="ARBA" id="ARBA00022552"/>
    </source>
</evidence>
<dbReference type="GO" id="GO:0005737">
    <property type="term" value="C:cytoplasm"/>
    <property type="evidence" value="ECO:0007669"/>
    <property type="project" value="UniProtKB-SubCell"/>
</dbReference>
<dbReference type="PROSITE" id="PS50137">
    <property type="entry name" value="DS_RBD"/>
    <property type="match status" value="1"/>
</dbReference>
<dbReference type="PANTHER" id="PTHR11207">
    <property type="entry name" value="RIBONUCLEASE III"/>
    <property type="match status" value="1"/>
</dbReference>
<evidence type="ECO:0000256" key="2">
    <source>
        <dbReference type="ARBA" id="ARBA00004496"/>
    </source>
</evidence>
<dbReference type="NCBIfam" id="TIGR02191">
    <property type="entry name" value="RNaseIII"/>
    <property type="match status" value="1"/>
</dbReference>
<keyword evidence="14 15" id="KW-0694">RNA-binding</keyword>
<dbReference type="SUPFAM" id="SSF54768">
    <property type="entry name" value="dsRNA-binding domain-like"/>
    <property type="match status" value="1"/>
</dbReference>
<feature type="active site" evidence="15">
    <location>
        <position position="48"/>
    </location>
</feature>
<reference evidence="18 19" key="1">
    <citation type="submission" date="2019-10" db="EMBL/GenBank/DDBJ databases">
        <title>Cardiobacteriales fam. a chemoheterotrophic member of the order Cardiobacteriales, and proposal of Cardiobacteriales fam. nov.</title>
        <authorList>
            <person name="Wang C."/>
        </authorList>
    </citation>
    <scope>NUCLEOTIDE SEQUENCE [LARGE SCALE GENOMIC DNA]</scope>
    <source>
        <strain evidence="18 19">ML27</strain>
    </source>
</reference>
<dbReference type="EMBL" id="WHNW01000002">
    <property type="protein sequence ID" value="MPV85638.1"/>
    <property type="molecule type" value="Genomic_DNA"/>
</dbReference>
<evidence type="ECO:0000256" key="11">
    <source>
        <dbReference type="ARBA" id="ARBA00022759"/>
    </source>
</evidence>
<dbReference type="AlphaFoldDB" id="A0A6N7EYT0"/>
<feature type="domain" description="RNase III" evidence="17">
    <location>
        <begin position="9"/>
        <end position="131"/>
    </location>
</feature>
<evidence type="ECO:0000256" key="4">
    <source>
        <dbReference type="ARBA" id="ARBA00011738"/>
    </source>
</evidence>
<evidence type="ECO:0000256" key="5">
    <source>
        <dbReference type="ARBA" id="ARBA00022490"/>
    </source>
</evidence>
<dbReference type="Pfam" id="PF00035">
    <property type="entry name" value="dsrm"/>
    <property type="match status" value="1"/>
</dbReference>
<evidence type="ECO:0000256" key="12">
    <source>
        <dbReference type="ARBA" id="ARBA00022801"/>
    </source>
</evidence>
<dbReference type="Gene3D" id="1.10.1520.10">
    <property type="entry name" value="Ribonuclease III domain"/>
    <property type="match status" value="1"/>
</dbReference>
<dbReference type="FunFam" id="3.30.160.20:FF:000003">
    <property type="entry name" value="Ribonuclease 3"/>
    <property type="match status" value="1"/>
</dbReference>
<sequence>MVDNEKADLARLENTLGYTFTNRDLLVQALTHRSKSQHNNERLEFLGDALLETILSDLLFSLRPEANEGDLTRLRANMVRGVTLAKIADDLQLKHYIRVGSGELRTGGYQRDSTLADAVEAIVAAIYLDNNSFDATYAIVEAMYQKYLRELPDASVLKDAKTQLQEYLQSRGEGRPEYELLSISGPDHDKQFVVCCRVGTHESTATASSKKKAEQKAAKTTLALLHEFGM</sequence>
<dbReference type="GO" id="GO:0006364">
    <property type="term" value="P:rRNA processing"/>
    <property type="evidence" value="ECO:0007669"/>
    <property type="project" value="UniProtKB-UniRule"/>
</dbReference>
<comment type="cofactor">
    <cofactor evidence="15">
        <name>Mg(2+)</name>
        <dbReference type="ChEBI" id="CHEBI:18420"/>
    </cofactor>
</comment>
<dbReference type="FunFam" id="1.10.1520.10:FF:000001">
    <property type="entry name" value="Ribonuclease 3"/>
    <property type="match status" value="1"/>
</dbReference>
<keyword evidence="6 15" id="KW-0698">rRNA processing</keyword>
<dbReference type="InterPro" id="IPR036389">
    <property type="entry name" value="RNase_III_sf"/>
</dbReference>
<dbReference type="InterPro" id="IPR011907">
    <property type="entry name" value="RNase_III"/>
</dbReference>
<evidence type="ECO:0000313" key="18">
    <source>
        <dbReference type="EMBL" id="MPV85638.1"/>
    </source>
</evidence>
<feature type="active site" evidence="15">
    <location>
        <position position="120"/>
    </location>
</feature>
<dbReference type="HAMAP" id="MF_00104">
    <property type="entry name" value="RNase_III"/>
    <property type="match status" value="1"/>
</dbReference>
<dbReference type="GO" id="GO:0008033">
    <property type="term" value="P:tRNA processing"/>
    <property type="evidence" value="ECO:0007669"/>
    <property type="project" value="UniProtKB-KW"/>
</dbReference>
<dbReference type="InParanoid" id="A0A6N7EYT0"/>
<evidence type="ECO:0000256" key="8">
    <source>
        <dbReference type="ARBA" id="ARBA00022694"/>
    </source>
</evidence>
<evidence type="ECO:0000256" key="3">
    <source>
        <dbReference type="ARBA" id="ARBA00010183"/>
    </source>
</evidence>
<dbReference type="GO" id="GO:0004525">
    <property type="term" value="F:ribonuclease III activity"/>
    <property type="evidence" value="ECO:0007669"/>
    <property type="project" value="UniProtKB-UniRule"/>
</dbReference>
<protein>
    <recommendedName>
        <fullName evidence="15">Ribonuclease 3</fullName>
        <ecNumber evidence="15">3.1.26.3</ecNumber>
    </recommendedName>
    <alternativeName>
        <fullName evidence="15">Ribonuclease III</fullName>
        <shortName evidence="15">RNase III</shortName>
    </alternativeName>
</protein>
<keyword evidence="15" id="KW-0699">rRNA-binding</keyword>
<dbReference type="InterPro" id="IPR014720">
    <property type="entry name" value="dsRBD_dom"/>
</dbReference>
<feature type="binding site" evidence="15">
    <location>
        <position position="120"/>
    </location>
    <ligand>
        <name>Mg(2+)</name>
        <dbReference type="ChEBI" id="CHEBI:18420"/>
    </ligand>
</feature>
<dbReference type="SMART" id="SM00535">
    <property type="entry name" value="RIBOc"/>
    <property type="match status" value="1"/>
</dbReference>
<dbReference type="GO" id="GO:0006397">
    <property type="term" value="P:mRNA processing"/>
    <property type="evidence" value="ECO:0007669"/>
    <property type="project" value="UniProtKB-UniRule"/>
</dbReference>
<feature type="binding site" evidence="15">
    <location>
        <position position="44"/>
    </location>
    <ligand>
        <name>Mg(2+)</name>
        <dbReference type="ChEBI" id="CHEBI:18420"/>
    </ligand>
</feature>
<dbReference type="FunCoup" id="A0A6N7EYT0">
    <property type="interactions" value="430"/>
</dbReference>
<dbReference type="GO" id="GO:0003725">
    <property type="term" value="F:double-stranded RNA binding"/>
    <property type="evidence" value="ECO:0007669"/>
    <property type="project" value="TreeGrafter"/>
</dbReference>
<evidence type="ECO:0000313" key="19">
    <source>
        <dbReference type="Proteomes" id="UP000471298"/>
    </source>
</evidence>
<dbReference type="Gene3D" id="3.30.160.20">
    <property type="match status" value="1"/>
</dbReference>